<dbReference type="Gene3D" id="1.20.1250.20">
    <property type="entry name" value="MFS general substrate transporter like domains"/>
    <property type="match status" value="1"/>
</dbReference>
<evidence type="ECO:0000259" key="7">
    <source>
        <dbReference type="PROSITE" id="PS50850"/>
    </source>
</evidence>
<dbReference type="EMBL" id="HG937691">
    <property type="protein sequence ID" value="CDP33691.1"/>
    <property type="molecule type" value="Genomic_DNA"/>
</dbReference>
<organism evidence="8">
    <name type="scientific">Blastobotrys adeninivorans</name>
    <name type="common">Yeast</name>
    <name type="synonym">Arxula adeninivorans</name>
    <dbReference type="NCBI Taxonomy" id="409370"/>
    <lineage>
        <taxon>Eukaryota</taxon>
        <taxon>Fungi</taxon>
        <taxon>Dikarya</taxon>
        <taxon>Ascomycota</taxon>
        <taxon>Saccharomycotina</taxon>
        <taxon>Dipodascomycetes</taxon>
        <taxon>Dipodascales</taxon>
        <taxon>Trichomonascaceae</taxon>
        <taxon>Blastobotrys</taxon>
    </lineage>
</organism>
<feature type="domain" description="Major facilitator superfamily (MFS) profile" evidence="7">
    <location>
        <begin position="59"/>
        <end position="530"/>
    </location>
</feature>
<evidence type="ECO:0000256" key="6">
    <source>
        <dbReference type="SAM" id="Phobius"/>
    </source>
</evidence>
<dbReference type="AlphaFoldDB" id="A0A060T3G8"/>
<feature type="region of interest" description="Disordered" evidence="5">
    <location>
        <begin position="23"/>
        <end position="44"/>
    </location>
</feature>
<keyword evidence="2 6" id="KW-0812">Transmembrane</keyword>
<dbReference type="InterPro" id="IPR020846">
    <property type="entry name" value="MFS_dom"/>
</dbReference>
<dbReference type="Pfam" id="PF07690">
    <property type="entry name" value="MFS_1"/>
    <property type="match status" value="1"/>
</dbReference>
<feature type="transmembrane region" description="Helical" evidence="6">
    <location>
        <begin position="509"/>
        <end position="527"/>
    </location>
</feature>
<dbReference type="PhylomeDB" id="A0A060T3G8"/>
<evidence type="ECO:0000256" key="4">
    <source>
        <dbReference type="ARBA" id="ARBA00023136"/>
    </source>
</evidence>
<proteinExistence type="predicted"/>
<feature type="transmembrane region" description="Helical" evidence="6">
    <location>
        <begin position="443"/>
        <end position="465"/>
    </location>
</feature>
<feature type="transmembrane region" description="Helical" evidence="6">
    <location>
        <begin position="211"/>
        <end position="232"/>
    </location>
</feature>
<feature type="transmembrane region" description="Helical" evidence="6">
    <location>
        <begin position="410"/>
        <end position="431"/>
    </location>
</feature>
<feature type="transmembrane region" description="Helical" evidence="6">
    <location>
        <begin position="184"/>
        <end position="205"/>
    </location>
</feature>
<dbReference type="InterPro" id="IPR011701">
    <property type="entry name" value="MFS"/>
</dbReference>
<sequence>MEAGDVRDHETIPGTSYVIDEAHKSNKQRRGNSNIILHPQPSTDPNDPLNWSKFRKEYQYALVWMWSFILAVAVNWVGPVYTVMQESYNATLNQMNISSALCYLFLGVGCVILQPIAMKIGRRPVYIFGTLLNILGNGILAGANTIGKLYASNVLCGMAAAPVDSLVQISITDIFYLHEHGRRLAMYMFSLYAGSYLGPVAAGYIYEGQGTWKWCAYWLIIISGGLLVVQFFTMDETLFKRDPELVQSNVEDELSREKEANILVNETEVGANDDNNNKTTASGAGTVEVFMKEPPPPKTYVQRLKVFSPEHGSNKNIAKLFWMPFPTLRYPAVSWCAVVYGVQICWLSLLSITQAQFFESPPYNFSADTAGLTNFAALIGGFIGMIYAGWTDHFQLWMTKRNNGYFEPEFRLWTLTVAGTLNTAGLLMYGLGVSYGQHWMLPVVGIALIAFGIDACGTITMTYAVDSYPSQTANTMVIILFVRNLLGTLFTFVFQYWLDGLGINATTGMLAAICFVANWSFIVFIIWGKKFRRWTASWYYSSIETALDD</sequence>
<dbReference type="SUPFAM" id="SSF103473">
    <property type="entry name" value="MFS general substrate transporter"/>
    <property type="match status" value="1"/>
</dbReference>
<keyword evidence="4 6" id="KW-0472">Membrane</keyword>
<evidence type="ECO:0000256" key="3">
    <source>
        <dbReference type="ARBA" id="ARBA00022989"/>
    </source>
</evidence>
<feature type="transmembrane region" description="Helical" evidence="6">
    <location>
        <begin position="372"/>
        <end position="390"/>
    </location>
</feature>
<accession>A0A060T3G8</accession>
<reference evidence="8" key="1">
    <citation type="submission" date="2014-02" db="EMBL/GenBank/DDBJ databases">
        <authorList>
            <person name="Genoscope - CEA"/>
        </authorList>
    </citation>
    <scope>NUCLEOTIDE SEQUENCE</scope>
    <source>
        <strain evidence="8">LS3</strain>
    </source>
</reference>
<dbReference type="PROSITE" id="PS50850">
    <property type="entry name" value="MFS"/>
    <property type="match status" value="1"/>
</dbReference>
<dbReference type="GO" id="GO:0022857">
    <property type="term" value="F:transmembrane transporter activity"/>
    <property type="evidence" value="ECO:0007669"/>
    <property type="project" value="InterPro"/>
</dbReference>
<evidence type="ECO:0000256" key="1">
    <source>
        <dbReference type="ARBA" id="ARBA00004141"/>
    </source>
</evidence>
<feature type="transmembrane region" description="Helical" evidence="6">
    <location>
        <begin position="125"/>
        <end position="143"/>
    </location>
</feature>
<dbReference type="PANTHER" id="PTHR23502">
    <property type="entry name" value="MAJOR FACILITATOR SUPERFAMILY"/>
    <property type="match status" value="1"/>
</dbReference>
<dbReference type="GO" id="GO:0005886">
    <property type="term" value="C:plasma membrane"/>
    <property type="evidence" value="ECO:0007669"/>
    <property type="project" value="TreeGrafter"/>
</dbReference>
<comment type="subcellular location">
    <subcellularLocation>
        <location evidence="1">Membrane</location>
        <topology evidence="1">Multi-pass membrane protein</topology>
    </subcellularLocation>
</comment>
<name>A0A060T3G8_BLAAD</name>
<dbReference type="PANTHER" id="PTHR23502:SF34">
    <property type="entry name" value="PROTEIN HOL1"/>
    <property type="match status" value="1"/>
</dbReference>
<evidence type="ECO:0000256" key="5">
    <source>
        <dbReference type="SAM" id="MobiDB-lite"/>
    </source>
</evidence>
<evidence type="ECO:0000313" key="8">
    <source>
        <dbReference type="EMBL" id="CDP33691.1"/>
    </source>
</evidence>
<feature type="compositionally biased region" description="Polar residues" evidence="5">
    <location>
        <begin position="31"/>
        <end position="44"/>
    </location>
</feature>
<protein>
    <submittedName>
        <fullName evidence="8">ARAD1A15356p</fullName>
    </submittedName>
</protein>
<feature type="transmembrane region" description="Helical" evidence="6">
    <location>
        <begin position="332"/>
        <end position="352"/>
    </location>
</feature>
<feature type="transmembrane region" description="Helical" evidence="6">
    <location>
        <begin position="477"/>
        <end position="497"/>
    </location>
</feature>
<dbReference type="GO" id="GO:0000324">
    <property type="term" value="C:fungal-type vacuole"/>
    <property type="evidence" value="ECO:0007669"/>
    <property type="project" value="TreeGrafter"/>
</dbReference>
<keyword evidence="3 6" id="KW-1133">Transmembrane helix</keyword>
<feature type="transmembrane region" description="Helical" evidence="6">
    <location>
        <begin position="97"/>
        <end position="118"/>
    </location>
</feature>
<dbReference type="InterPro" id="IPR036259">
    <property type="entry name" value="MFS_trans_sf"/>
</dbReference>
<reference evidence="8" key="2">
    <citation type="submission" date="2014-06" db="EMBL/GenBank/DDBJ databases">
        <title>The complete genome of Blastobotrys (Arxula) adeninivorans LS3 - a yeast of biotechnological interest.</title>
        <authorList>
            <person name="Kunze G."/>
            <person name="Gaillardin C."/>
            <person name="Czernicka M."/>
            <person name="Durrens P."/>
            <person name="Martin T."/>
            <person name="Boer E."/>
            <person name="Gabaldon T."/>
            <person name="Cruz J."/>
            <person name="Talla E."/>
            <person name="Marck C."/>
            <person name="Goffeau A."/>
            <person name="Barbe V."/>
            <person name="Baret P."/>
            <person name="Baronian K."/>
            <person name="Beier S."/>
            <person name="Bleykasten C."/>
            <person name="Bode R."/>
            <person name="Casaregola S."/>
            <person name="Despons L."/>
            <person name="Fairhead C."/>
            <person name="Giersberg M."/>
            <person name="Gierski P."/>
            <person name="Hahnel U."/>
            <person name="Hartmann A."/>
            <person name="Jankowska D."/>
            <person name="Jubin C."/>
            <person name="Jung P."/>
            <person name="Lafontaine I."/>
            <person name="Leh-Louis V."/>
            <person name="Lemaire M."/>
            <person name="Marcet-Houben M."/>
            <person name="Mascher M."/>
            <person name="Morel G."/>
            <person name="Richard G.-F."/>
            <person name="Riechen J."/>
            <person name="Sacerdot C."/>
            <person name="Sarkar A."/>
            <person name="Savel G."/>
            <person name="Schacherer J."/>
            <person name="Sherman D."/>
            <person name="Straub M.-L."/>
            <person name="Stein N."/>
            <person name="Thierry A."/>
            <person name="Trautwein-Schult A."/>
            <person name="Westhof E."/>
            <person name="Worch S."/>
            <person name="Dujon B."/>
            <person name="Souciet J.-L."/>
            <person name="Wincker P."/>
            <person name="Scholz U."/>
            <person name="Neuveglise N."/>
        </authorList>
    </citation>
    <scope>NUCLEOTIDE SEQUENCE</scope>
    <source>
        <strain evidence="8">LS3</strain>
    </source>
</reference>
<evidence type="ECO:0000256" key="2">
    <source>
        <dbReference type="ARBA" id="ARBA00022692"/>
    </source>
</evidence>
<feature type="transmembrane region" description="Helical" evidence="6">
    <location>
        <begin position="58"/>
        <end position="77"/>
    </location>
</feature>
<gene>
    <name evidence="8" type="ORF">GNLVRS02_ARAD1A15356g</name>
</gene>